<protein>
    <recommendedName>
        <fullName evidence="10">Lysylphosphatidylglycerol synthase-like protein</fullName>
    </recommendedName>
</protein>
<feature type="region of interest" description="Disordered" evidence="6">
    <location>
        <begin position="1"/>
        <end position="23"/>
    </location>
</feature>
<reference evidence="8 9" key="1">
    <citation type="submission" date="2018-06" db="EMBL/GenBank/DDBJ databases">
        <title>Genomic Encyclopedia of Type Strains, Phase III (KMG-III): the genomes of soil and plant-associated and newly described type strains.</title>
        <authorList>
            <person name="Whitman W."/>
        </authorList>
    </citation>
    <scope>NUCLEOTIDE SEQUENCE [LARGE SCALE GENOMIC DNA]</scope>
    <source>
        <strain evidence="8 9">CGMCC 4.7090</strain>
    </source>
</reference>
<evidence type="ECO:0000256" key="2">
    <source>
        <dbReference type="ARBA" id="ARBA00022475"/>
    </source>
</evidence>
<evidence type="ECO:0000256" key="7">
    <source>
        <dbReference type="SAM" id="Phobius"/>
    </source>
</evidence>
<evidence type="ECO:0008006" key="10">
    <source>
        <dbReference type="Google" id="ProtNLM"/>
    </source>
</evidence>
<evidence type="ECO:0000256" key="5">
    <source>
        <dbReference type="ARBA" id="ARBA00023136"/>
    </source>
</evidence>
<feature type="transmembrane region" description="Helical" evidence="7">
    <location>
        <begin position="330"/>
        <end position="347"/>
    </location>
</feature>
<feature type="transmembrane region" description="Helical" evidence="7">
    <location>
        <begin position="31"/>
        <end position="52"/>
    </location>
</feature>
<name>A0A327Z1M7_9ACTN</name>
<evidence type="ECO:0000256" key="6">
    <source>
        <dbReference type="SAM" id="MobiDB-lite"/>
    </source>
</evidence>
<keyword evidence="9" id="KW-1185">Reference proteome</keyword>
<dbReference type="InterPro" id="IPR022791">
    <property type="entry name" value="L-PG_synthase/AglD"/>
</dbReference>
<sequence>MSCENLTRAPEHRPAKAVSADGRNRASSRGVLRALTLGSLAALFITELVLAWPRLAEAVSHLQAPHPGWLAAAVAMALGSMANYGRMQRSLLRSADVRLSLHQHIGMAYAAHSLNETLPGGPAFSTRFNYQQLRRYGVSPAIASWSIALSGIFSAAALAAISAGAAVAANSKPSWGTLSALCFTGLLLSYAIRQLTRYPHTVQPIIRSVLASVNRLLSRPADHGLDRLRDLVNQLRAARLTPGHAVSAAMFALLNWLLDALCLWLSFRAVGGGSVSATALILAYCAGMAAATITIVPGGLGIIDSALILGLVAGGVDTATAIAATVLYRLISFGFIVGAGWIVWLAMRRHR</sequence>
<dbReference type="RefSeq" id="WP_375790603.1">
    <property type="nucleotide sequence ID" value="NZ_JACHWI010000002.1"/>
</dbReference>
<evidence type="ECO:0000256" key="1">
    <source>
        <dbReference type="ARBA" id="ARBA00004651"/>
    </source>
</evidence>
<organism evidence="8 9">
    <name type="scientific">Actinoplanes lutulentus</name>
    <dbReference type="NCBI Taxonomy" id="1287878"/>
    <lineage>
        <taxon>Bacteria</taxon>
        <taxon>Bacillati</taxon>
        <taxon>Actinomycetota</taxon>
        <taxon>Actinomycetes</taxon>
        <taxon>Micromonosporales</taxon>
        <taxon>Micromonosporaceae</taxon>
        <taxon>Actinoplanes</taxon>
    </lineage>
</organism>
<evidence type="ECO:0000256" key="3">
    <source>
        <dbReference type="ARBA" id="ARBA00022692"/>
    </source>
</evidence>
<dbReference type="EMBL" id="QLMJ01000020">
    <property type="protein sequence ID" value="RAK28440.1"/>
    <property type="molecule type" value="Genomic_DNA"/>
</dbReference>
<comment type="subcellular location">
    <subcellularLocation>
        <location evidence="1">Cell membrane</location>
        <topology evidence="1">Multi-pass membrane protein</topology>
    </subcellularLocation>
</comment>
<keyword evidence="3 7" id="KW-0812">Transmembrane</keyword>
<feature type="transmembrane region" description="Helical" evidence="7">
    <location>
        <begin position="175"/>
        <end position="192"/>
    </location>
</feature>
<proteinExistence type="predicted"/>
<dbReference type="GO" id="GO:0005886">
    <property type="term" value="C:plasma membrane"/>
    <property type="evidence" value="ECO:0007669"/>
    <property type="project" value="UniProtKB-SubCell"/>
</dbReference>
<dbReference type="AlphaFoldDB" id="A0A327Z1M7"/>
<evidence type="ECO:0000313" key="9">
    <source>
        <dbReference type="Proteomes" id="UP000249341"/>
    </source>
</evidence>
<feature type="transmembrane region" description="Helical" evidence="7">
    <location>
        <begin position="64"/>
        <end position="84"/>
    </location>
</feature>
<accession>A0A327Z1M7</accession>
<dbReference type="NCBIfam" id="TIGR00374">
    <property type="entry name" value="flippase-like domain"/>
    <property type="match status" value="1"/>
</dbReference>
<keyword evidence="2" id="KW-1003">Cell membrane</keyword>
<dbReference type="Proteomes" id="UP000249341">
    <property type="component" value="Unassembled WGS sequence"/>
</dbReference>
<comment type="caution">
    <text evidence="8">The sequence shown here is derived from an EMBL/GenBank/DDBJ whole genome shotgun (WGS) entry which is preliminary data.</text>
</comment>
<dbReference type="PANTHER" id="PTHR39087:SF2">
    <property type="entry name" value="UPF0104 MEMBRANE PROTEIN MJ1595"/>
    <property type="match status" value="1"/>
</dbReference>
<dbReference type="Pfam" id="PF03706">
    <property type="entry name" value="LPG_synthase_TM"/>
    <property type="match status" value="1"/>
</dbReference>
<gene>
    <name evidence="8" type="ORF">B0I29_120208</name>
</gene>
<evidence type="ECO:0000256" key="4">
    <source>
        <dbReference type="ARBA" id="ARBA00022989"/>
    </source>
</evidence>
<evidence type="ECO:0000313" key="8">
    <source>
        <dbReference type="EMBL" id="RAK28440.1"/>
    </source>
</evidence>
<feature type="transmembrane region" description="Helical" evidence="7">
    <location>
        <begin position="142"/>
        <end position="169"/>
    </location>
</feature>
<dbReference type="PANTHER" id="PTHR39087">
    <property type="entry name" value="UPF0104 MEMBRANE PROTEIN MJ1595"/>
    <property type="match status" value="1"/>
</dbReference>
<keyword evidence="5 7" id="KW-0472">Membrane</keyword>
<keyword evidence="4 7" id="KW-1133">Transmembrane helix</keyword>